<sequence>MHETNSVIRLKILLLNTNTKNRQ</sequence>
<name>A0A0E9UHU0_ANGAN</name>
<organism evidence="1">
    <name type="scientific">Anguilla anguilla</name>
    <name type="common">European freshwater eel</name>
    <name type="synonym">Muraena anguilla</name>
    <dbReference type="NCBI Taxonomy" id="7936"/>
    <lineage>
        <taxon>Eukaryota</taxon>
        <taxon>Metazoa</taxon>
        <taxon>Chordata</taxon>
        <taxon>Craniata</taxon>
        <taxon>Vertebrata</taxon>
        <taxon>Euteleostomi</taxon>
        <taxon>Actinopterygii</taxon>
        <taxon>Neopterygii</taxon>
        <taxon>Teleostei</taxon>
        <taxon>Anguilliformes</taxon>
        <taxon>Anguillidae</taxon>
        <taxon>Anguilla</taxon>
    </lineage>
</organism>
<reference evidence="1" key="1">
    <citation type="submission" date="2014-11" db="EMBL/GenBank/DDBJ databases">
        <authorList>
            <person name="Amaro Gonzalez C."/>
        </authorList>
    </citation>
    <scope>NUCLEOTIDE SEQUENCE</scope>
</reference>
<dbReference type="EMBL" id="GBXM01044009">
    <property type="protein sequence ID" value="JAH64568.1"/>
    <property type="molecule type" value="Transcribed_RNA"/>
</dbReference>
<evidence type="ECO:0000313" key="1">
    <source>
        <dbReference type="EMBL" id="JAH64568.1"/>
    </source>
</evidence>
<protein>
    <submittedName>
        <fullName evidence="1">Uncharacterized protein</fullName>
    </submittedName>
</protein>
<dbReference type="AlphaFoldDB" id="A0A0E9UHU0"/>
<reference evidence="1" key="2">
    <citation type="journal article" date="2015" name="Fish Shellfish Immunol.">
        <title>Early steps in the European eel (Anguilla anguilla)-Vibrio vulnificus interaction in the gills: Role of the RtxA13 toxin.</title>
        <authorList>
            <person name="Callol A."/>
            <person name="Pajuelo D."/>
            <person name="Ebbesson L."/>
            <person name="Teles M."/>
            <person name="MacKenzie S."/>
            <person name="Amaro C."/>
        </authorList>
    </citation>
    <scope>NUCLEOTIDE SEQUENCE</scope>
</reference>
<accession>A0A0E9UHU0</accession>
<proteinExistence type="predicted"/>